<protein>
    <recommendedName>
        <fullName evidence="4">DUF4252 domain-containing protein</fullName>
    </recommendedName>
</protein>
<feature type="chain" id="PRO_5031130332" description="DUF4252 domain-containing protein" evidence="1">
    <location>
        <begin position="25"/>
        <end position="189"/>
    </location>
</feature>
<feature type="signal peptide" evidence="1">
    <location>
        <begin position="1"/>
        <end position="24"/>
    </location>
</feature>
<dbReference type="Pfam" id="PF14060">
    <property type="entry name" value="DUF4252"/>
    <property type="match status" value="1"/>
</dbReference>
<dbReference type="Proteomes" id="UP000540989">
    <property type="component" value="Unassembled WGS sequence"/>
</dbReference>
<gene>
    <name evidence="2" type="ORF">HDF16_003287</name>
</gene>
<proteinExistence type="predicted"/>
<keyword evidence="3" id="KW-1185">Reference proteome</keyword>
<comment type="caution">
    <text evidence="2">The sequence shown here is derived from an EMBL/GenBank/DDBJ whole genome shotgun (WGS) entry which is preliminary data.</text>
</comment>
<reference evidence="2 3" key="1">
    <citation type="submission" date="2020-08" db="EMBL/GenBank/DDBJ databases">
        <title>Genomic Encyclopedia of Type Strains, Phase IV (KMG-V): Genome sequencing to study the core and pangenomes of soil and plant-associated prokaryotes.</title>
        <authorList>
            <person name="Whitman W."/>
        </authorList>
    </citation>
    <scope>NUCLEOTIDE SEQUENCE [LARGE SCALE GENOMIC DNA]</scope>
    <source>
        <strain evidence="2 3">M8UP14</strain>
    </source>
</reference>
<sequence>MNGRRRIKAAWLAAVLLLTVGARAMEPQVQDDLFAGTEKFAKGAKSSTEVNLDKNMLAMAGKFMDNDGDGDGDKQQKDLAKKMDFIVVREYEYAKAGEYNLADLAEFQKRLDAGGWSYVVKERSEHSSTSVCVKIDTEGQTTELIVIEAEPRALTFVHLKGHMTMRELTKIGAKYGVPQDDPKLKGIGK</sequence>
<name>A0A7W7ZF68_9BACT</name>
<evidence type="ECO:0000256" key="1">
    <source>
        <dbReference type="SAM" id="SignalP"/>
    </source>
</evidence>
<dbReference type="InterPro" id="IPR025348">
    <property type="entry name" value="DUF4252"/>
</dbReference>
<organism evidence="2 3">
    <name type="scientific">Granulicella aggregans</name>
    <dbReference type="NCBI Taxonomy" id="474949"/>
    <lineage>
        <taxon>Bacteria</taxon>
        <taxon>Pseudomonadati</taxon>
        <taxon>Acidobacteriota</taxon>
        <taxon>Terriglobia</taxon>
        <taxon>Terriglobales</taxon>
        <taxon>Acidobacteriaceae</taxon>
        <taxon>Granulicella</taxon>
    </lineage>
</organism>
<evidence type="ECO:0000313" key="2">
    <source>
        <dbReference type="EMBL" id="MBB5058573.1"/>
    </source>
</evidence>
<accession>A0A7W7ZF68</accession>
<evidence type="ECO:0008006" key="4">
    <source>
        <dbReference type="Google" id="ProtNLM"/>
    </source>
</evidence>
<dbReference type="EMBL" id="JACHIP010000004">
    <property type="protein sequence ID" value="MBB5058573.1"/>
    <property type="molecule type" value="Genomic_DNA"/>
</dbReference>
<dbReference type="AlphaFoldDB" id="A0A7W7ZF68"/>
<keyword evidence="1" id="KW-0732">Signal</keyword>
<dbReference type="RefSeq" id="WP_184218373.1">
    <property type="nucleotide sequence ID" value="NZ_JACHIP010000004.1"/>
</dbReference>
<evidence type="ECO:0000313" key="3">
    <source>
        <dbReference type="Proteomes" id="UP000540989"/>
    </source>
</evidence>